<feature type="coiled-coil region" evidence="1">
    <location>
        <begin position="64"/>
        <end position="98"/>
    </location>
</feature>
<evidence type="ECO:0000256" key="1">
    <source>
        <dbReference type="SAM" id="Coils"/>
    </source>
</evidence>
<dbReference type="InterPro" id="IPR002514">
    <property type="entry name" value="Transposase_8"/>
</dbReference>
<protein>
    <recommendedName>
        <fullName evidence="4">Transposase</fullName>
    </recommendedName>
</protein>
<keyword evidence="1" id="KW-0175">Coiled coil</keyword>
<dbReference type="GO" id="GO:0004803">
    <property type="term" value="F:transposase activity"/>
    <property type="evidence" value="ECO:0007669"/>
    <property type="project" value="InterPro"/>
</dbReference>
<evidence type="ECO:0008006" key="4">
    <source>
        <dbReference type="Google" id="ProtNLM"/>
    </source>
</evidence>
<keyword evidence="3" id="KW-1185">Reference proteome</keyword>
<proteinExistence type="predicted"/>
<accession>A0A2K8Z837</accession>
<organism evidence="2 3">
    <name type="scientific">Spirosoma pollinicola</name>
    <dbReference type="NCBI Taxonomy" id="2057025"/>
    <lineage>
        <taxon>Bacteria</taxon>
        <taxon>Pseudomonadati</taxon>
        <taxon>Bacteroidota</taxon>
        <taxon>Cytophagia</taxon>
        <taxon>Cytophagales</taxon>
        <taxon>Cytophagaceae</taxon>
        <taxon>Spirosoma</taxon>
    </lineage>
</organism>
<dbReference type="AlphaFoldDB" id="A0A2K8Z837"/>
<dbReference type="SUPFAM" id="SSF46689">
    <property type="entry name" value="Homeodomain-like"/>
    <property type="match status" value="1"/>
</dbReference>
<dbReference type="EMBL" id="CP025096">
    <property type="protein sequence ID" value="AUD06043.1"/>
    <property type="molecule type" value="Genomic_DNA"/>
</dbReference>
<dbReference type="Pfam" id="PF01527">
    <property type="entry name" value="HTH_Tnp_1"/>
    <property type="match status" value="1"/>
</dbReference>
<dbReference type="Gene3D" id="1.10.10.60">
    <property type="entry name" value="Homeodomain-like"/>
    <property type="match status" value="1"/>
</dbReference>
<dbReference type="GO" id="GO:0003677">
    <property type="term" value="F:DNA binding"/>
    <property type="evidence" value="ECO:0007669"/>
    <property type="project" value="InterPro"/>
</dbReference>
<dbReference type="InterPro" id="IPR051839">
    <property type="entry name" value="RD_transcriptional_regulator"/>
</dbReference>
<dbReference type="KEGG" id="spir:CWM47_31870"/>
<dbReference type="PANTHER" id="PTHR33215">
    <property type="entry name" value="PROTEIN DISTAL ANTENNA"/>
    <property type="match status" value="1"/>
</dbReference>
<reference evidence="2 3" key="1">
    <citation type="submission" date="2017-11" db="EMBL/GenBank/DDBJ databases">
        <title>Taxonomic description and genome sequences of Spirosoma HA7 sp. nov., isolated from pollen microhabitat of Corylus avellana.</title>
        <authorList>
            <person name="Ambika Manirajan B."/>
            <person name="Suarez C."/>
            <person name="Ratering S."/>
            <person name="Geissler-Plaum R."/>
            <person name="Cardinale M."/>
            <person name="Sylvia S."/>
        </authorList>
    </citation>
    <scope>NUCLEOTIDE SEQUENCE [LARGE SCALE GENOMIC DNA]</scope>
    <source>
        <strain evidence="2 3">HA7</strain>
    </source>
</reference>
<dbReference type="OrthoDB" id="884299at2"/>
<evidence type="ECO:0000313" key="3">
    <source>
        <dbReference type="Proteomes" id="UP000232883"/>
    </source>
</evidence>
<gene>
    <name evidence="2" type="ORF">CWM47_31870</name>
</gene>
<dbReference type="InterPro" id="IPR009057">
    <property type="entry name" value="Homeodomain-like_sf"/>
</dbReference>
<dbReference type="RefSeq" id="WP_100992594.1">
    <property type="nucleotide sequence ID" value="NZ_CP025096.1"/>
</dbReference>
<sequence length="99" mass="11364">MQPKNKLVKRRKYDATFRADVLKMIANGQSVAYVAQALGISEALIYKWKQRMKREEKHHLSSPASDALLENQVLLQRISQLETESEILKKALAIISRQT</sequence>
<evidence type="ECO:0000313" key="2">
    <source>
        <dbReference type="EMBL" id="AUD06043.1"/>
    </source>
</evidence>
<name>A0A2K8Z837_9BACT</name>
<dbReference type="GO" id="GO:0006313">
    <property type="term" value="P:DNA transposition"/>
    <property type="evidence" value="ECO:0007669"/>
    <property type="project" value="InterPro"/>
</dbReference>
<dbReference type="PANTHER" id="PTHR33215:SF13">
    <property type="entry name" value="PROTEIN DISTAL ANTENNA"/>
    <property type="match status" value="1"/>
</dbReference>
<dbReference type="Proteomes" id="UP000232883">
    <property type="component" value="Chromosome"/>
</dbReference>